<organism evidence="2 3">
    <name type="scientific">Nitrosomonas communis</name>
    <dbReference type="NCBI Taxonomy" id="44574"/>
    <lineage>
        <taxon>Bacteria</taxon>
        <taxon>Pseudomonadati</taxon>
        <taxon>Pseudomonadota</taxon>
        <taxon>Betaproteobacteria</taxon>
        <taxon>Nitrosomonadales</taxon>
        <taxon>Nitrosomonadaceae</taxon>
        <taxon>Nitrosomonas</taxon>
    </lineage>
</organism>
<proteinExistence type="predicted"/>
<dbReference type="Proteomes" id="UP000183287">
    <property type="component" value="Unassembled WGS sequence"/>
</dbReference>
<protein>
    <submittedName>
        <fullName evidence="2">Uncharacterized protein</fullName>
    </submittedName>
</protein>
<evidence type="ECO:0000313" key="3">
    <source>
        <dbReference type="Proteomes" id="UP000183287"/>
    </source>
</evidence>
<keyword evidence="3" id="KW-1185">Reference proteome</keyword>
<name>A0A1I4SJA5_9PROT</name>
<evidence type="ECO:0000313" key="2">
    <source>
        <dbReference type="EMBL" id="SFM64441.1"/>
    </source>
</evidence>
<gene>
    <name evidence="2" type="ORF">SAMN05421863_10419</name>
</gene>
<sequence length="74" mass="8293">MEFTGSPANSTLGMAEGKAVKREVCVLHICSSERKDGLPAFLYSYSVFFAPGSFNRRPKTDRGRLGASQHYDYW</sequence>
<feature type="region of interest" description="Disordered" evidence="1">
    <location>
        <begin position="54"/>
        <end position="74"/>
    </location>
</feature>
<dbReference type="EMBL" id="FOUB01000041">
    <property type="protein sequence ID" value="SFM64441.1"/>
    <property type="molecule type" value="Genomic_DNA"/>
</dbReference>
<reference evidence="3" key="1">
    <citation type="submission" date="2016-10" db="EMBL/GenBank/DDBJ databases">
        <authorList>
            <person name="Varghese N."/>
            <person name="Submissions S."/>
        </authorList>
    </citation>
    <scope>NUCLEOTIDE SEQUENCE [LARGE SCALE GENOMIC DNA]</scope>
    <source>
        <strain evidence="3">Nm44</strain>
    </source>
</reference>
<accession>A0A1I4SJA5</accession>
<evidence type="ECO:0000256" key="1">
    <source>
        <dbReference type="SAM" id="MobiDB-lite"/>
    </source>
</evidence>
<dbReference type="AlphaFoldDB" id="A0A1I4SJA5"/>